<proteinExistence type="evidence at transcript level"/>
<comment type="similarity">
    <text evidence="1">Belongs to the peroxiredoxin family. Prx5 subfamily.</text>
</comment>
<evidence type="ECO:0000256" key="1">
    <source>
        <dbReference type="ARBA" id="ARBA00010505"/>
    </source>
</evidence>
<dbReference type="InterPro" id="IPR036249">
    <property type="entry name" value="Thioredoxin-like_sf"/>
</dbReference>
<dbReference type="AlphaFoldDB" id="A0A2K8DPM5"/>
<evidence type="ECO:0000259" key="2">
    <source>
        <dbReference type="Pfam" id="PF08534"/>
    </source>
</evidence>
<dbReference type="SUPFAM" id="SSF52833">
    <property type="entry name" value="Thioredoxin-like"/>
    <property type="match status" value="1"/>
</dbReference>
<keyword evidence="3" id="KW-0575">Peroxidase</keyword>
<name>A0A2K8DPM5_PROMN</name>
<dbReference type="Pfam" id="PF08534">
    <property type="entry name" value="Redoxin"/>
    <property type="match status" value="1"/>
</dbReference>
<dbReference type="GO" id="GO:0004601">
    <property type="term" value="F:peroxidase activity"/>
    <property type="evidence" value="ECO:0007669"/>
    <property type="project" value="UniProtKB-KW"/>
</dbReference>
<protein>
    <submittedName>
        <fullName evidence="3">Thioredoxin peroxidase 5</fullName>
        <ecNumber evidence="3">1.11.1.15</ecNumber>
    </submittedName>
</protein>
<dbReference type="InterPro" id="IPR013740">
    <property type="entry name" value="Redoxin"/>
</dbReference>
<organism evidence="3">
    <name type="scientific">Prorocentrum minimum</name>
    <name type="common">Dinoflagellate</name>
    <name type="synonym">Exuviaella minima</name>
    <dbReference type="NCBI Taxonomy" id="39449"/>
    <lineage>
        <taxon>Eukaryota</taxon>
        <taxon>Sar</taxon>
        <taxon>Alveolata</taxon>
        <taxon>Dinophyceae</taxon>
        <taxon>Prorocentrales</taxon>
        <taxon>Prorocentraceae</taxon>
        <taxon>Prorocentrum</taxon>
    </lineage>
</organism>
<evidence type="ECO:0000313" key="3">
    <source>
        <dbReference type="EMBL" id="AND95779.1"/>
    </source>
</evidence>
<dbReference type="EC" id="1.11.1.15" evidence="3"/>
<gene>
    <name evidence="3" type="primary">PRDX5</name>
</gene>
<accession>A0A2K8DPM5</accession>
<sequence>MARRALAAIGCAAAIATTGGVKVGDTLPDVSLDEGFPPEKVSLKQFCPGKTFVLMGLPGAFTPT</sequence>
<feature type="domain" description="Redoxin" evidence="2">
    <location>
        <begin position="22"/>
        <end position="64"/>
    </location>
</feature>
<keyword evidence="3" id="KW-0560">Oxidoreductase</keyword>
<dbReference type="Gene3D" id="3.40.30.10">
    <property type="entry name" value="Glutaredoxin"/>
    <property type="match status" value="1"/>
</dbReference>
<reference evidence="3" key="1">
    <citation type="submission" date="2015-05" db="EMBL/GenBank/DDBJ databases">
        <authorList>
            <person name="Wang D.B."/>
            <person name="Wang M."/>
        </authorList>
    </citation>
    <scope>NUCLEOTIDE SEQUENCE</scope>
    <source>
        <strain evidence="3">CCMP 1329</strain>
    </source>
</reference>
<dbReference type="EMBL" id="KR704869">
    <property type="protein sequence ID" value="AND95779.1"/>
    <property type="molecule type" value="mRNA"/>
</dbReference>
<reference evidence="3" key="2">
    <citation type="journal article" date="2018" name="Genome Biol. Evol.">
        <title>Distribution and Evolution of Peroxisomes in Alveolates (Apicomplexa, Dinoflagellates, Ciliates).</title>
        <authorList>
            <person name="Ludewig-Klingner A.-K."/>
            <person name="Michael V."/>
            <person name="Jarek M."/>
            <person name="Brinkmann H."/>
            <person name="Petersen J."/>
        </authorList>
    </citation>
    <scope>NUCLEOTIDE SEQUENCE</scope>
    <source>
        <strain evidence="3">CCMP 1329</strain>
    </source>
</reference>